<feature type="binding site" evidence="4">
    <location>
        <position position="64"/>
    </location>
    <ligand>
        <name>substrate</name>
    </ligand>
</feature>
<sequence length="487" mass="52996">MSTERLQSRNGIDFAVADLSLAEFGRKEIRLAEHEMPGLMALRREYAGVNPLLGARVSGSLHMTVQTAVLIETLTALGAEVRWASCNIFSTQDHAAAAVAIGPTGTADEPAGVPVFAWKGESLPEYWWCTEQMLTWPDGQGPNMLLDDGGDATLLVHKGMQYEKAGVVPDATDDDSAEWQVFLELLKKSLAADSGKWTTMANGIRGVTEETTTGVMRLYQLAAAGDLLFPAINVNDAVTKSKFDNRYGIRHSLIDGINRGTDVLIGGKVAVVCGYGDVGKGAAESLRGQGARVIVTEIDPICALQAAMDGYEVQRLDDILDRADIIITTTGNKDVVTADHMSRMKHQAIVGNIGHFDNEIDIAGLARIPGIRRVNIKPQVDEWVLPSERSIIVLSEGRLLNLGNATGHPSFVMSNSFSNQVIAQIELFSKHSEYDREVYRLPKQLDEKVAQIHLVALGGNLTTLTKDQAEYIGIDPAGPYKPDHYRY</sequence>
<feature type="binding site" evidence="4">
    <location>
        <position position="401"/>
    </location>
    <ligand>
        <name>NAD(+)</name>
        <dbReference type="ChEBI" id="CHEBI:57540"/>
    </ligand>
</feature>
<dbReference type="NCBIfam" id="TIGR00936">
    <property type="entry name" value="ahcY"/>
    <property type="match status" value="1"/>
</dbReference>
<evidence type="ECO:0000259" key="7">
    <source>
        <dbReference type="SMART" id="SM00997"/>
    </source>
</evidence>
<comment type="cofactor">
    <cofactor evidence="4 5">
        <name>NAD(+)</name>
        <dbReference type="ChEBI" id="CHEBI:57540"/>
    </cofactor>
    <text evidence="4 5">Binds 1 NAD(+) per subunit.</text>
</comment>
<comment type="pathway">
    <text evidence="4 5">Amino-acid biosynthesis; L-homocysteine biosynthesis; L-homocysteine from S-adenosyl-L-homocysteine: step 1/1.</text>
</comment>
<reference evidence="8 9" key="1">
    <citation type="submission" date="2021-03" db="EMBL/GenBank/DDBJ databases">
        <title>Sequencing the genomes of 1000 actinobacteria strains.</title>
        <authorList>
            <person name="Klenk H.-P."/>
        </authorList>
    </citation>
    <scope>NUCLEOTIDE SEQUENCE [LARGE SCALE GENOMIC DNA]</scope>
    <source>
        <strain evidence="8 9">DSM 46670</strain>
    </source>
</reference>
<evidence type="ECO:0000313" key="9">
    <source>
        <dbReference type="Proteomes" id="UP001519332"/>
    </source>
</evidence>
<comment type="subcellular location">
    <subcellularLocation>
        <location evidence="4">Cytoplasm</location>
    </subcellularLocation>
</comment>
<dbReference type="SMART" id="SM00997">
    <property type="entry name" value="AdoHcyase_NAD"/>
    <property type="match status" value="1"/>
</dbReference>
<dbReference type="Gene3D" id="3.40.50.720">
    <property type="entry name" value="NAD(P)-binding Rossmann-like Domain"/>
    <property type="match status" value="1"/>
</dbReference>
<dbReference type="RefSeq" id="WP_209646207.1">
    <property type="nucleotide sequence ID" value="NZ_JAGINW010000001.1"/>
</dbReference>
<dbReference type="CDD" id="cd00401">
    <property type="entry name" value="SAHH"/>
    <property type="match status" value="1"/>
</dbReference>
<dbReference type="HAMAP" id="MF_00563">
    <property type="entry name" value="AdoHcyase"/>
    <property type="match status" value="1"/>
</dbReference>
<name>A0ABS4TZJ2_9PSEU</name>
<evidence type="ECO:0000256" key="1">
    <source>
        <dbReference type="ARBA" id="ARBA00007122"/>
    </source>
</evidence>
<dbReference type="Pfam" id="PF05221">
    <property type="entry name" value="AdoHcyase"/>
    <property type="match status" value="1"/>
</dbReference>
<feature type="binding site" evidence="4">
    <location>
        <position position="245"/>
    </location>
    <ligand>
        <name>NAD(+)</name>
        <dbReference type="ChEBI" id="CHEBI:57540"/>
    </ligand>
</feature>
<dbReference type="EMBL" id="JAGINW010000001">
    <property type="protein sequence ID" value="MBP2329408.1"/>
    <property type="molecule type" value="Genomic_DNA"/>
</dbReference>
<gene>
    <name evidence="4" type="primary">ahcY</name>
    <name evidence="8" type="ORF">JOF56_009793</name>
</gene>
<feature type="binding site" evidence="4">
    <location>
        <position position="148"/>
    </location>
    <ligand>
        <name>substrate</name>
    </ligand>
</feature>
<dbReference type="InterPro" id="IPR042172">
    <property type="entry name" value="Adenosylhomocyst_ase-like_sf"/>
</dbReference>
<feature type="binding site" evidence="4">
    <location>
        <position position="210"/>
    </location>
    <ligand>
        <name>substrate</name>
    </ligand>
</feature>
<comment type="caution">
    <text evidence="8">The sequence shown here is derived from an EMBL/GenBank/DDBJ whole genome shotgun (WGS) entry which is preliminary data.</text>
</comment>
<dbReference type="InterPro" id="IPR000043">
    <property type="entry name" value="Adenosylhomocysteinase-like"/>
</dbReference>
<keyword evidence="4 5" id="KW-0378">Hydrolase</keyword>
<feature type="binding site" evidence="4">
    <location>
        <begin position="274"/>
        <end position="279"/>
    </location>
    <ligand>
        <name>NAD(+)</name>
        <dbReference type="ChEBI" id="CHEBI:57540"/>
    </ligand>
</feature>
<keyword evidence="9" id="KW-1185">Reference proteome</keyword>
<protein>
    <recommendedName>
        <fullName evidence="4">Adenosylhomocysteinase</fullName>
        <ecNumber evidence="4">3.13.2.1</ecNumber>
    </recommendedName>
    <alternativeName>
        <fullName evidence="4">S-adenosyl-L-homocysteine hydrolase</fullName>
        <shortName evidence="4">AdoHcyase</shortName>
    </alternativeName>
</protein>
<dbReference type="SUPFAM" id="SSF52283">
    <property type="entry name" value="Formate/glycerate dehydrogenase catalytic domain-like"/>
    <property type="match status" value="1"/>
</dbReference>
<feature type="binding site" evidence="4">
    <location>
        <position position="244"/>
    </location>
    <ligand>
        <name>substrate</name>
    </ligand>
</feature>
<dbReference type="GO" id="GO:0016787">
    <property type="term" value="F:hydrolase activity"/>
    <property type="evidence" value="ECO:0007669"/>
    <property type="project" value="UniProtKB-KW"/>
</dbReference>
<dbReference type="Gene3D" id="3.40.50.1480">
    <property type="entry name" value="Adenosylhomocysteinase-like"/>
    <property type="match status" value="1"/>
</dbReference>
<dbReference type="PANTHER" id="PTHR23420">
    <property type="entry name" value="ADENOSYLHOMOCYSTEINASE"/>
    <property type="match status" value="1"/>
</dbReference>
<dbReference type="InterPro" id="IPR036291">
    <property type="entry name" value="NAD(P)-bd_dom_sf"/>
</dbReference>
<dbReference type="InterPro" id="IPR020082">
    <property type="entry name" value="S-Ado-L-homoCys_hydrolase_CS"/>
</dbReference>
<dbReference type="Proteomes" id="UP001519332">
    <property type="component" value="Unassembled WGS sequence"/>
</dbReference>
<feature type="binding site" evidence="4">
    <location>
        <position position="240"/>
    </location>
    <ligand>
        <name>substrate</name>
    </ligand>
</feature>
<dbReference type="SUPFAM" id="SSF51735">
    <property type="entry name" value="NAD(P)-binding Rossmann-fold domains"/>
    <property type="match status" value="1"/>
</dbReference>
<evidence type="ECO:0000313" key="8">
    <source>
        <dbReference type="EMBL" id="MBP2329408.1"/>
    </source>
</evidence>
<evidence type="ECO:0000256" key="6">
    <source>
        <dbReference type="RuleBase" id="RU004166"/>
    </source>
</evidence>
<feature type="domain" description="S-adenosyl-L-homocysteine hydrolase NAD binding" evidence="7">
    <location>
        <begin position="245"/>
        <end position="407"/>
    </location>
</feature>
<comment type="similarity">
    <text evidence="1 4 6">Belongs to the adenosylhomocysteinase family.</text>
</comment>
<dbReference type="Pfam" id="PF00670">
    <property type="entry name" value="AdoHcyase_NAD"/>
    <property type="match status" value="1"/>
</dbReference>
<dbReference type="SMART" id="SM00996">
    <property type="entry name" value="AdoHcyase"/>
    <property type="match status" value="1"/>
</dbReference>
<feature type="binding site" evidence="4">
    <location>
        <begin position="353"/>
        <end position="355"/>
    </location>
    <ligand>
        <name>NAD(+)</name>
        <dbReference type="ChEBI" id="CHEBI:57540"/>
    </ligand>
</feature>
<dbReference type="PANTHER" id="PTHR23420:SF0">
    <property type="entry name" value="ADENOSYLHOMOCYSTEINASE"/>
    <property type="match status" value="1"/>
</dbReference>
<feature type="binding site" evidence="4">
    <location>
        <position position="332"/>
    </location>
    <ligand>
        <name>NAD(+)</name>
        <dbReference type="ChEBI" id="CHEBI:57540"/>
    </ligand>
</feature>
<feature type="binding site" evidence="4">
    <location>
        <position position="297"/>
    </location>
    <ligand>
        <name>NAD(+)</name>
        <dbReference type="ChEBI" id="CHEBI:57540"/>
    </ligand>
</feature>
<dbReference type="InterPro" id="IPR015878">
    <property type="entry name" value="Ado_hCys_hydrolase_NAD-bd"/>
</dbReference>
<dbReference type="NCBIfam" id="NF004005">
    <property type="entry name" value="PRK05476.2-3"/>
    <property type="match status" value="1"/>
</dbReference>
<comment type="catalytic activity">
    <reaction evidence="4 5">
        <text>S-adenosyl-L-homocysteine + H2O = L-homocysteine + adenosine</text>
        <dbReference type="Rhea" id="RHEA:21708"/>
        <dbReference type="ChEBI" id="CHEBI:15377"/>
        <dbReference type="ChEBI" id="CHEBI:16335"/>
        <dbReference type="ChEBI" id="CHEBI:57856"/>
        <dbReference type="ChEBI" id="CHEBI:58199"/>
        <dbReference type="EC" id="3.13.2.1"/>
    </reaction>
</comment>
<accession>A0ABS4TZJ2</accession>
<comment type="function">
    <text evidence="4">May play a key role in the regulation of the intracellular concentration of adenosylhomocysteine.</text>
</comment>
<proteinExistence type="inferred from homology"/>
<evidence type="ECO:0000256" key="5">
    <source>
        <dbReference type="RuleBase" id="RU000548"/>
    </source>
</evidence>
<keyword evidence="2 4" id="KW-0554">One-carbon metabolism</keyword>
<dbReference type="PROSITE" id="PS00739">
    <property type="entry name" value="ADOHCYASE_2"/>
    <property type="match status" value="1"/>
</dbReference>
<keyword evidence="3 4" id="KW-0520">NAD</keyword>
<evidence type="ECO:0000256" key="2">
    <source>
        <dbReference type="ARBA" id="ARBA00022563"/>
    </source>
</evidence>
<evidence type="ECO:0000256" key="3">
    <source>
        <dbReference type="ARBA" id="ARBA00023027"/>
    </source>
</evidence>
<organism evidence="8 9">
    <name type="scientific">Kibdelosporangium banguiense</name>
    <dbReference type="NCBI Taxonomy" id="1365924"/>
    <lineage>
        <taxon>Bacteria</taxon>
        <taxon>Bacillati</taxon>
        <taxon>Actinomycetota</taxon>
        <taxon>Actinomycetes</taxon>
        <taxon>Pseudonocardiales</taxon>
        <taxon>Pseudonocardiaceae</taxon>
        <taxon>Kibdelosporangium</taxon>
    </lineage>
</organism>
<feature type="binding site" evidence="4">
    <location>
        <begin position="211"/>
        <end position="213"/>
    </location>
    <ligand>
        <name>NAD(+)</name>
        <dbReference type="ChEBI" id="CHEBI:57540"/>
    </ligand>
</feature>
<dbReference type="EC" id="3.13.2.1" evidence="4"/>
<dbReference type="PROSITE" id="PS00738">
    <property type="entry name" value="ADOHCYASE_1"/>
    <property type="match status" value="1"/>
</dbReference>
<evidence type="ECO:0000256" key="4">
    <source>
        <dbReference type="HAMAP-Rule" id="MF_00563"/>
    </source>
</evidence>
<keyword evidence="4" id="KW-0963">Cytoplasm</keyword>
<dbReference type="PIRSF" id="PIRSF001109">
    <property type="entry name" value="Ad_hcy_hydrolase"/>
    <property type="match status" value="1"/>
</dbReference>